<organism evidence="1 2">
    <name type="scientific">Bacteroides xylanisolvens SD CC 1b</name>
    <dbReference type="NCBI Taxonomy" id="702447"/>
    <lineage>
        <taxon>Bacteria</taxon>
        <taxon>Pseudomonadati</taxon>
        <taxon>Bacteroidota</taxon>
        <taxon>Bacteroidia</taxon>
        <taxon>Bacteroidales</taxon>
        <taxon>Bacteroidaceae</taxon>
        <taxon>Bacteroides</taxon>
    </lineage>
</organism>
<sequence>MLYNALYMYYKYVSFTFPLPKRISIFRQRDFPLSLINYKKERI</sequence>
<evidence type="ECO:0000313" key="2">
    <source>
        <dbReference type="Proteomes" id="UP000019380"/>
    </source>
</evidence>
<dbReference type="Proteomes" id="UP000019380">
    <property type="component" value="Unassembled WGS sequence"/>
</dbReference>
<comment type="caution">
    <text evidence="1">The sequence shown here is derived from an EMBL/GenBank/DDBJ whole genome shotgun (WGS) entry which is preliminary data.</text>
</comment>
<proteinExistence type="predicted"/>
<gene>
    <name evidence="1" type="ORF">BN890_46910</name>
</gene>
<name>W6PBE6_9BACE</name>
<dbReference type="AlphaFoldDB" id="W6PBE6"/>
<protein>
    <submittedName>
        <fullName evidence="1">Uncharacterized protein</fullName>
    </submittedName>
</protein>
<accession>W6PBE6</accession>
<evidence type="ECO:0000313" key="1">
    <source>
        <dbReference type="EMBL" id="CDM07069.1"/>
    </source>
</evidence>
<dbReference type="EMBL" id="CBXG010000050">
    <property type="protein sequence ID" value="CDM07069.1"/>
    <property type="molecule type" value="Genomic_DNA"/>
</dbReference>
<reference evidence="1 2" key="1">
    <citation type="submission" date="2013-12" db="EMBL/GenBank/DDBJ databases">
        <title>Improved hybrid genome assemblies of Bacteroides xylanisolvens SD CC 1b and Bacteroides xylanisolvens SD CC 2a using Illumina and 454 Sequencing.</title>
        <authorList>
            <person name="Ramaraj T."/>
            <person name="Sundararajan A."/>
            <person name="Mudge J."/>
            <person name="Schilkey F.D."/>
            <person name="Delvecchio V."/>
            <person name="Donlon M."/>
            <person name="Ziemer C."/>
        </authorList>
    </citation>
    <scope>NUCLEOTIDE SEQUENCE [LARGE SCALE GENOMIC DNA]</scope>
</reference>